<accession>A0ABV4LCZ6</accession>
<comment type="caution">
    <text evidence="2">The sequence shown here is derived from an EMBL/GenBank/DDBJ whole genome shotgun (WGS) entry which is preliminary data.</text>
</comment>
<keyword evidence="1" id="KW-0812">Transmembrane</keyword>
<protein>
    <submittedName>
        <fullName evidence="2">Uncharacterized protein</fullName>
    </submittedName>
</protein>
<organism evidence="2 3">
    <name type="scientific">Vibrio kanaloae</name>
    <dbReference type="NCBI Taxonomy" id="170673"/>
    <lineage>
        <taxon>Bacteria</taxon>
        <taxon>Pseudomonadati</taxon>
        <taxon>Pseudomonadota</taxon>
        <taxon>Gammaproteobacteria</taxon>
        <taxon>Vibrionales</taxon>
        <taxon>Vibrionaceae</taxon>
        <taxon>Vibrio</taxon>
    </lineage>
</organism>
<keyword evidence="1" id="KW-0472">Membrane</keyword>
<evidence type="ECO:0000256" key="1">
    <source>
        <dbReference type="SAM" id="Phobius"/>
    </source>
</evidence>
<evidence type="ECO:0000313" key="2">
    <source>
        <dbReference type="EMBL" id="MEZ8089736.1"/>
    </source>
</evidence>
<proteinExistence type="predicted"/>
<sequence length="191" mass="20939">MSNKINVIGILKGHINTLKNAGSDRLSLSDSITFFVFPIGIASLSYFFGFSLTSDLTSLLVNFGAIFTALLLSVLVLVYDQGSKLEDKAAQCKQAGEAVPAMIDTKKTLLDQLYYNICYAIVFSVLLVVSCVLESIARGKVIPVKSSMLDFTGCIDFSSWFLMPLVVFVAIHLILTILMIIKRMHILLTTS</sequence>
<dbReference type="EMBL" id="JBGOOJ010000004">
    <property type="protein sequence ID" value="MEZ8089736.1"/>
    <property type="molecule type" value="Genomic_DNA"/>
</dbReference>
<dbReference type="Proteomes" id="UP001569177">
    <property type="component" value="Unassembled WGS sequence"/>
</dbReference>
<reference evidence="2 3" key="1">
    <citation type="submission" date="2024-06" db="EMBL/GenBank/DDBJ databases">
        <authorList>
            <person name="Steensen K."/>
            <person name="Seneca J."/>
            <person name="Bartlau N."/>
            <person name="Yu A.X."/>
            <person name="Polz M.F."/>
        </authorList>
    </citation>
    <scope>NUCLEOTIDE SEQUENCE [LARGE SCALE GENOMIC DNA]</scope>
    <source>
        <strain evidence="2 3">5S240</strain>
    </source>
</reference>
<feature type="transmembrane region" description="Helical" evidence="1">
    <location>
        <begin position="59"/>
        <end position="79"/>
    </location>
</feature>
<evidence type="ECO:0000313" key="3">
    <source>
        <dbReference type="Proteomes" id="UP001569177"/>
    </source>
</evidence>
<feature type="transmembrane region" description="Helical" evidence="1">
    <location>
        <begin position="157"/>
        <end position="181"/>
    </location>
</feature>
<dbReference type="RefSeq" id="WP_017058607.1">
    <property type="nucleotide sequence ID" value="NZ_JBGONX010000007.1"/>
</dbReference>
<keyword evidence="1" id="KW-1133">Transmembrane helix</keyword>
<feature type="transmembrane region" description="Helical" evidence="1">
    <location>
        <begin position="113"/>
        <end position="137"/>
    </location>
</feature>
<name>A0ABV4LCZ6_9VIBR</name>
<gene>
    <name evidence="2" type="ORF">ACED24_06710</name>
</gene>
<keyword evidence="3" id="KW-1185">Reference proteome</keyword>
<feature type="transmembrane region" description="Helical" evidence="1">
    <location>
        <begin position="32"/>
        <end position="53"/>
    </location>
</feature>